<evidence type="ECO:0000313" key="2">
    <source>
        <dbReference type="EMBL" id="VAW32567.1"/>
    </source>
</evidence>
<gene>
    <name evidence="2" type="ORF">MNBD_CHLOROFLEXI01-1032</name>
</gene>
<feature type="domain" description="DUF5615" evidence="1">
    <location>
        <begin position="3"/>
        <end position="59"/>
    </location>
</feature>
<dbReference type="AlphaFoldDB" id="A0A3B0V3W3"/>
<proteinExistence type="predicted"/>
<accession>A0A3B0V3W3</accession>
<protein>
    <recommendedName>
        <fullName evidence="1">DUF5615 domain-containing protein</fullName>
    </recommendedName>
</protein>
<name>A0A3B0V3W3_9ZZZZ</name>
<evidence type="ECO:0000259" key="1">
    <source>
        <dbReference type="Pfam" id="PF18480"/>
    </source>
</evidence>
<dbReference type="EMBL" id="UOEU01000373">
    <property type="protein sequence ID" value="VAW32567.1"/>
    <property type="molecule type" value="Genomic_DNA"/>
</dbReference>
<sequence>MIKLATDENFNGKILRGVLRRNPQIDIVRIQDSPVYQADDPIVLAWAAQENRILLTHDIRTMAAYAFERIEQSLPMSGLFQVSQAASNYRGCFAVGNL</sequence>
<organism evidence="2">
    <name type="scientific">hydrothermal vent metagenome</name>
    <dbReference type="NCBI Taxonomy" id="652676"/>
    <lineage>
        <taxon>unclassified sequences</taxon>
        <taxon>metagenomes</taxon>
        <taxon>ecological metagenomes</taxon>
    </lineage>
</organism>
<dbReference type="Pfam" id="PF18480">
    <property type="entry name" value="DUF5615"/>
    <property type="match status" value="1"/>
</dbReference>
<dbReference type="InterPro" id="IPR041049">
    <property type="entry name" value="DUF5615"/>
</dbReference>
<reference evidence="2" key="1">
    <citation type="submission" date="2018-06" db="EMBL/GenBank/DDBJ databases">
        <authorList>
            <person name="Zhirakovskaya E."/>
        </authorList>
    </citation>
    <scope>NUCLEOTIDE SEQUENCE</scope>
</reference>